<dbReference type="GO" id="GO:0005886">
    <property type="term" value="C:plasma membrane"/>
    <property type="evidence" value="ECO:0007669"/>
    <property type="project" value="UniProtKB-SubCell"/>
</dbReference>
<dbReference type="PANTHER" id="PTHR43390">
    <property type="entry name" value="SIGNAL PEPTIDASE I"/>
    <property type="match status" value="1"/>
</dbReference>
<keyword evidence="7" id="KW-0812">Transmembrane</keyword>
<feature type="active site" evidence="6">
    <location>
        <position position="42"/>
    </location>
</feature>
<dbReference type="GO" id="GO:0006465">
    <property type="term" value="P:signal peptide processing"/>
    <property type="evidence" value="ECO:0007669"/>
    <property type="project" value="InterPro"/>
</dbReference>
<dbReference type="RefSeq" id="WP_176226686.1">
    <property type="nucleotide sequence ID" value="NZ_BLRV01000063.1"/>
</dbReference>
<dbReference type="SUPFAM" id="SSF51306">
    <property type="entry name" value="LexA/Signal peptidase"/>
    <property type="match status" value="1"/>
</dbReference>
<evidence type="ECO:0000256" key="4">
    <source>
        <dbReference type="ARBA" id="ARBA00013208"/>
    </source>
</evidence>
<evidence type="ECO:0000259" key="8">
    <source>
        <dbReference type="Pfam" id="PF10502"/>
    </source>
</evidence>
<evidence type="ECO:0000313" key="10">
    <source>
        <dbReference type="Proteomes" id="UP000580051"/>
    </source>
</evidence>
<comment type="similarity">
    <text evidence="3 7">Belongs to the peptidase S26 family.</text>
</comment>
<comment type="subcellular location">
    <subcellularLocation>
        <location evidence="2">Cell membrane</location>
        <topology evidence="2">Single-pass type II membrane protein</topology>
    </subcellularLocation>
    <subcellularLocation>
        <location evidence="7">Membrane</location>
        <topology evidence="7">Single-pass type II membrane protein</topology>
    </subcellularLocation>
</comment>
<dbReference type="PRINTS" id="PR00727">
    <property type="entry name" value="LEADERPTASE"/>
</dbReference>
<accession>A0A6V8NMK1</accession>
<evidence type="ECO:0000256" key="1">
    <source>
        <dbReference type="ARBA" id="ARBA00000677"/>
    </source>
</evidence>
<dbReference type="AlphaFoldDB" id="A0A6V8NMK1"/>
<evidence type="ECO:0000256" key="3">
    <source>
        <dbReference type="ARBA" id="ARBA00009370"/>
    </source>
</evidence>
<keyword evidence="5 7" id="KW-0378">Hydrolase</keyword>
<gene>
    <name evidence="9" type="ORF">HKBW3S06_00789</name>
</gene>
<dbReference type="PROSITE" id="PS00761">
    <property type="entry name" value="SPASE_I_3"/>
    <property type="match status" value="1"/>
</dbReference>
<dbReference type="Proteomes" id="UP000580051">
    <property type="component" value="Unassembled WGS sequence"/>
</dbReference>
<feature type="active site" evidence="6">
    <location>
        <position position="84"/>
    </location>
</feature>
<dbReference type="Gene3D" id="2.10.109.10">
    <property type="entry name" value="Umud Fragment, subunit A"/>
    <property type="match status" value="1"/>
</dbReference>
<sequence>MANNSSRTSSWAEYLVVIAIAVALAFFIRTFIAQPFLVDKESMHPTLLEGNYIIINKFIYYFSRPKRGDIVVFYSPQEQAHLIKRVIGSEGDKIEILQDGQVVLNGRLLEEPYASYASYGVDAESGAITLGPGEYFVMGDNRGNSLDSRWFGPIKESSIKGRAFILLWPFSRLRFLQ</sequence>
<keyword evidence="7" id="KW-1133">Transmembrane helix</keyword>
<comment type="catalytic activity">
    <reaction evidence="1 7">
        <text>Cleavage of hydrophobic, N-terminal signal or leader sequences from secreted and periplasmic proteins.</text>
        <dbReference type="EC" id="3.4.21.89"/>
    </reaction>
</comment>
<dbReference type="CDD" id="cd06530">
    <property type="entry name" value="S26_SPase_I"/>
    <property type="match status" value="1"/>
</dbReference>
<keyword evidence="7" id="KW-0472">Membrane</keyword>
<dbReference type="EC" id="3.4.21.89" evidence="4 7"/>
<evidence type="ECO:0000256" key="5">
    <source>
        <dbReference type="ARBA" id="ARBA00022801"/>
    </source>
</evidence>
<dbReference type="EMBL" id="BLRV01000063">
    <property type="protein sequence ID" value="GFP21562.1"/>
    <property type="molecule type" value="Genomic_DNA"/>
</dbReference>
<evidence type="ECO:0000256" key="6">
    <source>
        <dbReference type="PIRSR" id="PIRSR600223-1"/>
    </source>
</evidence>
<feature type="domain" description="Peptidase S26" evidence="8">
    <location>
        <begin position="11"/>
        <end position="168"/>
    </location>
</feature>
<dbReference type="InterPro" id="IPR036286">
    <property type="entry name" value="LexA/Signal_pep-like_sf"/>
</dbReference>
<evidence type="ECO:0000256" key="7">
    <source>
        <dbReference type="RuleBase" id="RU362042"/>
    </source>
</evidence>
<protein>
    <recommendedName>
        <fullName evidence="4 7">Signal peptidase I</fullName>
        <ecNumber evidence="4 7">3.4.21.89</ecNumber>
    </recommendedName>
</protein>
<evidence type="ECO:0000313" key="9">
    <source>
        <dbReference type="EMBL" id="GFP21562.1"/>
    </source>
</evidence>
<dbReference type="NCBIfam" id="TIGR02227">
    <property type="entry name" value="sigpep_I_bact"/>
    <property type="match status" value="1"/>
</dbReference>
<dbReference type="GO" id="GO:0009003">
    <property type="term" value="F:signal peptidase activity"/>
    <property type="evidence" value="ECO:0007669"/>
    <property type="project" value="UniProtKB-EC"/>
</dbReference>
<dbReference type="InterPro" id="IPR019758">
    <property type="entry name" value="Pept_S26A_signal_pept_1_CS"/>
</dbReference>
<organism evidence="9 10">
    <name type="scientific">Candidatus Hakubella thermalkaliphila</name>
    <dbReference type="NCBI Taxonomy" id="2754717"/>
    <lineage>
        <taxon>Bacteria</taxon>
        <taxon>Bacillati</taxon>
        <taxon>Actinomycetota</taxon>
        <taxon>Actinomycetota incertae sedis</taxon>
        <taxon>Candidatus Hakubellales</taxon>
        <taxon>Candidatus Hakubellaceae</taxon>
        <taxon>Candidatus Hakubella</taxon>
    </lineage>
</organism>
<dbReference type="InterPro" id="IPR000223">
    <property type="entry name" value="Pept_S26A_signal_pept_1"/>
</dbReference>
<evidence type="ECO:0000256" key="2">
    <source>
        <dbReference type="ARBA" id="ARBA00004401"/>
    </source>
</evidence>
<dbReference type="Pfam" id="PF10502">
    <property type="entry name" value="Peptidase_S26"/>
    <property type="match status" value="1"/>
</dbReference>
<name>A0A6V8NMK1_9ACTN</name>
<reference evidence="9 10" key="1">
    <citation type="journal article" date="2020" name="Front. Microbiol.">
        <title>Single-cell genomics of novel Actinobacteria with the Wood-Ljungdahl pathway discovered in a serpentinizing system.</title>
        <authorList>
            <person name="Merino N."/>
            <person name="Kawai M."/>
            <person name="Boyd E.S."/>
            <person name="Colman D.R."/>
            <person name="McGlynn S.E."/>
            <person name="Nealson K.H."/>
            <person name="Kurokawa K."/>
            <person name="Hongoh Y."/>
        </authorList>
    </citation>
    <scope>NUCLEOTIDE SEQUENCE [LARGE SCALE GENOMIC DNA]</scope>
    <source>
        <strain evidence="9 10">S06</strain>
    </source>
</reference>
<feature type="transmembrane region" description="Helical" evidence="7">
    <location>
        <begin position="12"/>
        <end position="32"/>
    </location>
</feature>
<proteinExistence type="inferred from homology"/>
<dbReference type="PANTHER" id="PTHR43390:SF1">
    <property type="entry name" value="CHLOROPLAST PROCESSING PEPTIDASE"/>
    <property type="match status" value="1"/>
</dbReference>
<dbReference type="GO" id="GO:0004252">
    <property type="term" value="F:serine-type endopeptidase activity"/>
    <property type="evidence" value="ECO:0007669"/>
    <property type="project" value="InterPro"/>
</dbReference>
<dbReference type="InterPro" id="IPR019533">
    <property type="entry name" value="Peptidase_S26"/>
</dbReference>
<comment type="caution">
    <text evidence="9">The sequence shown here is derived from an EMBL/GenBank/DDBJ whole genome shotgun (WGS) entry which is preliminary data.</text>
</comment>
<keyword evidence="7" id="KW-0645">Protease</keyword>